<dbReference type="EMBL" id="JABCJE010000004">
    <property type="protein sequence ID" value="NVO23988.1"/>
    <property type="molecule type" value="Genomic_DNA"/>
</dbReference>
<feature type="transmembrane region" description="Helical" evidence="6">
    <location>
        <begin position="78"/>
        <end position="99"/>
    </location>
</feature>
<evidence type="ECO:0000259" key="7">
    <source>
        <dbReference type="Pfam" id="PF09924"/>
    </source>
</evidence>
<keyword evidence="4 6" id="KW-1133">Transmembrane helix</keyword>
<protein>
    <submittedName>
        <fullName evidence="8">Bifunctional lysylphosphatidylglycerol flippase/synthetase MprF</fullName>
    </submittedName>
</protein>
<feature type="transmembrane region" description="Helical" evidence="6">
    <location>
        <begin position="332"/>
        <end position="353"/>
    </location>
</feature>
<comment type="caution">
    <text evidence="8">The sequence shown here is derived from an EMBL/GenBank/DDBJ whole genome shotgun (WGS) entry which is preliminary data.</text>
</comment>
<dbReference type="InterPro" id="IPR024320">
    <property type="entry name" value="LPG_synthase_C"/>
</dbReference>
<feature type="transmembrane region" description="Helical" evidence="6">
    <location>
        <begin position="200"/>
        <end position="222"/>
    </location>
</feature>
<feature type="transmembrane region" description="Helical" evidence="6">
    <location>
        <begin position="495"/>
        <end position="514"/>
    </location>
</feature>
<keyword evidence="3 6" id="KW-0812">Transmembrane</keyword>
<dbReference type="NCBIfam" id="NF033480">
    <property type="entry name" value="bifunc_MprF"/>
    <property type="match status" value="1"/>
</dbReference>
<dbReference type="InterPro" id="IPR051211">
    <property type="entry name" value="PG_lysyltransferase"/>
</dbReference>
<feature type="transmembrane region" description="Helical" evidence="6">
    <location>
        <begin position="119"/>
        <end position="141"/>
    </location>
</feature>
<dbReference type="Proteomes" id="UP000592216">
    <property type="component" value="Unassembled WGS sequence"/>
</dbReference>
<evidence type="ECO:0000313" key="9">
    <source>
        <dbReference type="Proteomes" id="UP000592216"/>
    </source>
</evidence>
<comment type="subcellular location">
    <subcellularLocation>
        <location evidence="1">Cell membrane</location>
        <topology evidence="1">Multi-pass membrane protein</topology>
    </subcellularLocation>
</comment>
<dbReference type="GO" id="GO:0005886">
    <property type="term" value="C:plasma membrane"/>
    <property type="evidence" value="ECO:0007669"/>
    <property type="project" value="UniProtKB-SubCell"/>
</dbReference>
<keyword evidence="2" id="KW-1003">Cell membrane</keyword>
<reference evidence="8 9" key="1">
    <citation type="submission" date="2020-04" db="EMBL/GenBank/DDBJ databases">
        <title>Donghicola sp., a member of the Rhodobacteraceae family isolated from mangrove forest in Thailand.</title>
        <authorList>
            <person name="Charoenyingcharoen P."/>
            <person name="Yukphan P."/>
        </authorList>
    </citation>
    <scope>NUCLEOTIDE SEQUENCE [LARGE SCALE GENOMIC DNA]</scope>
    <source>
        <strain evidence="8 9">B5-SW-15</strain>
    </source>
</reference>
<sequence>MLRRAFPILLGAVLFAAGLYALLHLLRPVDTGMILHQIRTTPASALWGAAAGTVLGYVALAFYDWYALRYIGKSLSGGIIALGGFLGYAFGNTIGVSVVSGGAVRYRIYSAYGLNAFEVAAISGYIGLALGSGLVLVGLAAMAIHPHAVLAYLPYGPETVRWVAAAIFVGSVALITWMSVGDRRLSLMGYQLRMPPPGDLAGQVVVVLLDIAGASFALWVLLPMGKPDFATFVAIYSTAMMVGVLSHVPGGVGVFETVVIGTLPATVPVGDAAAALLLFRLIYYLIPFGIGFLIVALNEAREAGGFLGRLLARLPQPVQPALSTLHGLVPSLAALVAFGYGVYLLMVTMIPSVRVDAMAEGDLLSTLLREGGTLASAMAGVILLIISHGLARRVSAAFWMAVATLLAGAFAALVSDFNLHGAMLLGLGALSLLPLHKSFDRHGPLTQGVFELRWFLMVLAVMVATAAFFFFANRTVPYSNDLWVEFSPASDTPRALRAGLAASALLLLFCLFLATRPSPRRGPAVDEANPLSRAAQIIEASGNPQGWLAVTGDKQILFADEGDAFIMYAVLGGRWIAYGDPVGNPDRFAALCWRFSERAARANARPVFYEVRAAHLSMWTDLGFALNKVGEEAVIPLDRASDTLAAMQAAKQQRERDGYTFDLLTPPHSDAVFQELRGVSDAWLAGKTGQEKKFLVGPFALEYLDGFDIAVVRHGGRIVAFCNVMSSGAGRFKAIDLMRYLPQEGAAIMEFMFLNMIEHFRIEGAAEFSLGVAPLSGLSERTIARTWNRFGRMIYRHGGAFSDFEGLRAFKQAFQPEWRPRYVALPTNVSPLVAMSDVALLISGRKHRLQRRKSAPKP</sequence>
<organism evidence="8 9">
    <name type="scientific">Donghicola mangrovi</name>
    <dbReference type="NCBI Taxonomy" id="2729614"/>
    <lineage>
        <taxon>Bacteria</taxon>
        <taxon>Pseudomonadati</taxon>
        <taxon>Pseudomonadota</taxon>
        <taxon>Alphaproteobacteria</taxon>
        <taxon>Rhodobacterales</taxon>
        <taxon>Roseobacteraceae</taxon>
        <taxon>Donghicola</taxon>
    </lineage>
</organism>
<evidence type="ECO:0000313" key="8">
    <source>
        <dbReference type="EMBL" id="NVO23988.1"/>
    </source>
</evidence>
<feature type="domain" description="Phosphatidylglycerol lysyltransferase C-terminal" evidence="7">
    <location>
        <begin position="539"/>
        <end position="824"/>
    </location>
</feature>
<dbReference type="InterPro" id="IPR016181">
    <property type="entry name" value="Acyl_CoA_acyltransferase"/>
</dbReference>
<dbReference type="Pfam" id="PF09924">
    <property type="entry name" value="LPG_synthase_C"/>
    <property type="match status" value="1"/>
</dbReference>
<dbReference type="PANTHER" id="PTHR34697">
    <property type="entry name" value="PHOSPHATIDYLGLYCEROL LYSYLTRANSFERASE"/>
    <property type="match status" value="1"/>
</dbReference>
<feature type="transmembrane region" description="Helical" evidence="6">
    <location>
        <begin position="162"/>
        <end position="180"/>
    </location>
</feature>
<accession>A0A850QAM1</accession>
<evidence type="ECO:0000256" key="6">
    <source>
        <dbReference type="SAM" id="Phobius"/>
    </source>
</evidence>
<gene>
    <name evidence="8" type="primary">mprF</name>
    <name evidence="8" type="ORF">HJ536_11540</name>
</gene>
<evidence type="ECO:0000256" key="2">
    <source>
        <dbReference type="ARBA" id="ARBA00022475"/>
    </source>
</evidence>
<dbReference type="GO" id="GO:0055091">
    <property type="term" value="P:phospholipid homeostasis"/>
    <property type="evidence" value="ECO:0007669"/>
    <property type="project" value="TreeGrafter"/>
</dbReference>
<evidence type="ECO:0000256" key="1">
    <source>
        <dbReference type="ARBA" id="ARBA00004651"/>
    </source>
</evidence>
<feature type="transmembrane region" description="Helical" evidence="6">
    <location>
        <begin position="373"/>
        <end position="391"/>
    </location>
</feature>
<evidence type="ECO:0000256" key="4">
    <source>
        <dbReference type="ARBA" id="ARBA00022989"/>
    </source>
</evidence>
<name>A0A850QAM1_9RHOB</name>
<feature type="transmembrane region" description="Helical" evidence="6">
    <location>
        <begin position="396"/>
        <end position="413"/>
    </location>
</feature>
<evidence type="ECO:0000256" key="3">
    <source>
        <dbReference type="ARBA" id="ARBA00022692"/>
    </source>
</evidence>
<feature type="transmembrane region" description="Helical" evidence="6">
    <location>
        <begin position="229"/>
        <end position="252"/>
    </location>
</feature>
<evidence type="ECO:0000256" key="5">
    <source>
        <dbReference type="ARBA" id="ARBA00023136"/>
    </source>
</evidence>
<dbReference type="GO" id="GO:0016755">
    <property type="term" value="F:aminoacyltransferase activity"/>
    <property type="evidence" value="ECO:0007669"/>
    <property type="project" value="TreeGrafter"/>
</dbReference>
<feature type="transmembrane region" description="Helical" evidence="6">
    <location>
        <begin position="419"/>
        <end position="435"/>
    </location>
</feature>
<dbReference type="SUPFAM" id="SSF55729">
    <property type="entry name" value="Acyl-CoA N-acyltransferases (Nat)"/>
    <property type="match status" value="1"/>
</dbReference>
<feature type="transmembrane region" description="Helical" evidence="6">
    <location>
        <begin position="455"/>
        <end position="475"/>
    </location>
</feature>
<proteinExistence type="predicted"/>
<dbReference type="AlphaFoldDB" id="A0A850QAM1"/>
<feature type="transmembrane region" description="Helical" evidence="6">
    <location>
        <begin position="45"/>
        <end position="66"/>
    </location>
</feature>
<feature type="transmembrane region" description="Helical" evidence="6">
    <location>
        <begin position="272"/>
        <end position="297"/>
    </location>
</feature>
<keyword evidence="5 6" id="KW-0472">Membrane</keyword>
<dbReference type="PANTHER" id="PTHR34697:SF2">
    <property type="entry name" value="PHOSPHATIDYLGLYCEROL LYSYLTRANSFERASE"/>
    <property type="match status" value="1"/>
</dbReference>